<reference evidence="2" key="1">
    <citation type="submission" date="2021-01" db="EMBL/GenBank/DDBJ databases">
        <title>A chromosome-scale assembly of European eel, Anguilla anguilla.</title>
        <authorList>
            <person name="Henkel C."/>
            <person name="Jong-Raadsen S.A."/>
            <person name="Dufour S."/>
            <person name="Weltzien F.-A."/>
            <person name="Palstra A.P."/>
            <person name="Pelster B."/>
            <person name="Spaink H.P."/>
            <person name="Van Den Thillart G.E."/>
            <person name="Jansen H."/>
            <person name="Zahm M."/>
            <person name="Klopp C."/>
            <person name="Cedric C."/>
            <person name="Louis A."/>
            <person name="Berthelot C."/>
            <person name="Parey E."/>
            <person name="Roest Crollius H."/>
            <person name="Montfort J."/>
            <person name="Robinson-Rechavi M."/>
            <person name="Bucao C."/>
            <person name="Bouchez O."/>
            <person name="Gislard M."/>
            <person name="Lluch J."/>
            <person name="Milhes M."/>
            <person name="Lampietro C."/>
            <person name="Lopez Roques C."/>
            <person name="Donnadieu C."/>
            <person name="Braasch I."/>
            <person name="Desvignes T."/>
            <person name="Postlethwait J."/>
            <person name="Bobe J."/>
            <person name="Guiguen Y."/>
            <person name="Dirks R."/>
        </authorList>
    </citation>
    <scope>NUCLEOTIDE SEQUENCE</scope>
    <source>
        <strain evidence="2">Tag_6206</strain>
        <tissue evidence="2">Liver</tissue>
    </source>
</reference>
<feature type="region of interest" description="Disordered" evidence="1">
    <location>
        <begin position="65"/>
        <end position="89"/>
    </location>
</feature>
<dbReference type="AlphaFoldDB" id="A0A9D3RWX9"/>
<comment type="caution">
    <text evidence="2">The sequence shown here is derived from an EMBL/GenBank/DDBJ whole genome shotgun (WGS) entry which is preliminary data.</text>
</comment>
<evidence type="ECO:0000313" key="2">
    <source>
        <dbReference type="EMBL" id="KAG5844586.1"/>
    </source>
</evidence>
<dbReference type="Proteomes" id="UP001044222">
    <property type="component" value="Chromosome 8"/>
</dbReference>
<organism evidence="2 3">
    <name type="scientific">Anguilla anguilla</name>
    <name type="common">European freshwater eel</name>
    <name type="synonym">Muraena anguilla</name>
    <dbReference type="NCBI Taxonomy" id="7936"/>
    <lineage>
        <taxon>Eukaryota</taxon>
        <taxon>Metazoa</taxon>
        <taxon>Chordata</taxon>
        <taxon>Craniata</taxon>
        <taxon>Vertebrata</taxon>
        <taxon>Euteleostomi</taxon>
        <taxon>Actinopterygii</taxon>
        <taxon>Neopterygii</taxon>
        <taxon>Teleostei</taxon>
        <taxon>Anguilliformes</taxon>
        <taxon>Anguillidae</taxon>
        <taxon>Anguilla</taxon>
    </lineage>
</organism>
<evidence type="ECO:0000313" key="3">
    <source>
        <dbReference type="Proteomes" id="UP001044222"/>
    </source>
</evidence>
<gene>
    <name evidence="2" type="ORF">ANANG_G00164080</name>
</gene>
<sequence>MDSYSQRTLREDSHSFPQSRLVSAGFAPFLFLSSLRNAGSIQSSPLPVRFYPPAWTLTLAFKSPARRRERGVKKNQKKKKEQKNEESGLMQNLSPCLCLCLCVSPRCLRHTHADTRAGALVCTRSS</sequence>
<evidence type="ECO:0000256" key="1">
    <source>
        <dbReference type="SAM" id="MobiDB-lite"/>
    </source>
</evidence>
<proteinExistence type="predicted"/>
<dbReference type="EMBL" id="JAFIRN010000008">
    <property type="protein sequence ID" value="KAG5844586.1"/>
    <property type="molecule type" value="Genomic_DNA"/>
</dbReference>
<name>A0A9D3RWX9_ANGAN</name>
<feature type="compositionally biased region" description="Basic residues" evidence="1">
    <location>
        <begin position="65"/>
        <end position="81"/>
    </location>
</feature>
<accession>A0A9D3RWX9</accession>
<protein>
    <submittedName>
        <fullName evidence="2">Uncharacterized protein</fullName>
    </submittedName>
</protein>
<keyword evidence="3" id="KW-1185">Reference proteome</keyword>